<sequence length="918" mass="97495">MLYEREAEMTRINTALRRAQAGRSSALVLTGPLGIGRSTLLQEAGAQAPDTVRVLRANAAPMEQDFAYGIFHQLLGPALCADPRGQGAGGAAGPCPAGRLPAPGDQDTPASEAVLHDLRSVLAEICADTPVLLLVDDLQWADVPSLRWLAYLVRRPFALRVVLVCTLRDGDPRAQHPLIRDLADAAEVLRPAPFSLDGTRAMIQHQLGEPADDAYALACQETCEGNPLFLEAVLRELALTGHRPTAEHADEVRVQGPAQFRDRLAGCLCTQPGPVRNLAAAIAAFGDHGDTDLFRRHARLDAVGFQQALRTLHHLGLLGPHDTPRFIHPVVRDAVDSSLTVAERERSREAAAELLHQAGRPAEHVADLLMTVTATHHPWAVAVLRAAAQAALRRGAPDTAARYLQRALLGSTGSFERARLLIELAGAERATDPAACERHIGQAVRLLPSATDRAAATLLIPPTFLGEAPASAVDLLRRASEDLDPTAAHRGTAREIALRLEARLWHAGHENPTELTGAVERLRALGTPPPLDTGGDRELAAVLTNAATLSSALSATDVAALAGKILEREPVTAARACIALPLVAVALYAADTVEGLNARLSGEQHADRPDAVVHAENALVQLACGRLTQAREQADLAAELADADWREPTTAVRAAVAMETGDVQLIEHLLRDAGQRWTGGLALTAMLQLLKASLDARRGRGAHALESLLGCGRQLEAAGWRNSALYPWRPRAIALHHRLGEPRAALALAEEELSWARQWAAPASLGRALRLRALLPGGGGVAALRESADVLRASANTLERARTLLQLGRALESGKESKAVLREAADLATACGAPWLTERAYAALGTTAPSVDASLTHSERKVVSLVGKGLTNQEIADELGVSTRAVEKHLTSCYRKLGVAGRRELPGSRSAGAVFAVG</sequence>
<feature type="region of interest" description="Disordered" evidence="3">
    <location>
        <begin position="86"/>
        <end position="108"/>
    </location>
</feature>
<dbReference type="CDD" id="cd06170">
    <property type="entry name" value="LuxR_C_like"/>
    <property type="match status" value="1"/>
</dbReference>
<dbReference type="GO" id="GO:0005524">
    <property type="term" value="F:ATP binding"/>
    <property type="evidence" value="ECO:0007669"/>
    <property type="project" value="UniProtKB-KW"/>
</dbReference>
<evidence type="ECO:0000256" key="2">
    <source>
        <dbReference type="ARBA" id="ARBA00022840"/>
    </source>
</evidence>
<reference evidence="4" key="1">
    <citation type="submission" date="2018-12" db="EMBL/GenBank/DDBJ databases">
        <authorList>
            <person name="Ma Z."/>
            <person name="Song Z."/>
            <person name="Zhao Y."/>
            <person name="Yu X."/>
        </authorList>
    </citation>
    <scope>NUCLEOTIDE SEQUENCE</scope>
    <source>
        <strain evidence="4">M527</strain>
    </source>
</reference>
<keyword evidence="1" id="KW-0547">Nucleotide-binding</keyword>
<dbReference type="SUPFAM" id="SSF46894">
    <property type="entry name" value="C-terminal effector domain of the bipartite response regulators"/>
    <property type="match status" value="1"/>
</dbReference>
<dbReference type="GO" id="GO:0004016">
    <property type="term" value="F:adenylate cyclase activity"/>
    <property type="evidence" value="ECO:0007669"/>
    <property type="project" value="TreeGrafter"/>
</dbReference>
<organism evidence="4">
    <name type="scientific">Streptomyces rimosus</name>
    <dbReference type="NCBI Taxonomy" id="1927"/>
    <lineage>
        <taxon>Bacteria</taxon>
        <taxon>Bacillati</taxon>
        <taxon>Actinomycetota</taxon>
        <taxon>Actinomycetes</taxon>
        <taxon>Kitasatosporales</taxon>
        <taxon>Streptomycetaceae</taxon>
        <taxon>Streptomyces</taxon>
    </lineage>
</organism>
<dbReference type="InterPro" id="IPR027417">
    <property type="entry name" value="P-loop_NTPase"/>
</dbReference>
<dbReference type="InterPro" id="IPR036388">
    <property type="entry name" value="WH-like_DNA-bd_sf"/>
</dbReference>
<dbReference type="PROSITE" id="PS50043">
    <property type="entry name" value="HTH_LUXR_2"/>
    <property type="match status" value="1"/>
</dbReference>
<dbReference type="PRINTS" id="PR00038">
    <property type="entry name" value="HTHLUXR"/>
</dbReference>
<evidence type="ECO:0000256" key="3">
    <source>
        <dbReference type="SAM" id="MobiDB-lite"/>
    </source>
</evidence>
<dbReference type="SMART" id="SM00421">
    <property type="entry name" value="HTH_LUXR"/>
    <property type="match status" value="1"/>
</dbReference>
<dbReference type="InterPro" id="IPR041664">
    <property type="entry name" value="AAA_16"/>
</dbReference>
<keyword evidence="2" id="KW-0067">ATP-binding</keyword>
<dbReference type="GO" id="GO:0003677">
    <property type="term" value="F:DNA binding"/>
    <property type="evidence" value="ECO:0007669"/>
    <property type="project" value="InterPro"/>
</dbReference>
<dbReference type="SUPFAM" id="SSF52540">
    <property type="entry name" value="P-loop containing nucleoside triphosphate hydrolases"/>
    <property type="match status" value="1"/>
</dbReference>
<name>A0A410N6Z0_STRRM</name>
<dbReference type="Gene3D" id="1.10.10.10">
    <property type="entry name" value="Winged helix-like DNA-binding domain superfamily/Winged helix DNA-binding domain"/>
    <property type="match status" value="1"/>
</dbReference>
<dbReference type="AlphaFoldDB" id="A0A410N6Z0"/>
<proteinExistence type="predicted"/>
<dbReference type="PANTHER" id="PTHR16305">
    <property type="entry name" value="TESTICULAR SOLUBLE ADENYLYL CYCLASE"/>
    <property type="match status" value="1"/>
</dbReference>
<dbReference type="Pfam" id="PF13191">
    <property type="entry name" value="AAA_16"/>
    <property type="match status" value="1"/>
</dbReference>
<evidence type="ECO:0000256" key="1">
    <source>
        <dbReference type="ARBA" id="ARBA00022741"/>
    </source>
</evidence>
<accession>A0A410N6Z0</accession>
<gene>
    <name evidence="4" type="primary">rimR2</name>
</gene>
<dbReference type="InterPro" id="IPR016032">
    <property type="entry name" value="Sig_transdc_resp-reg_C-effctor"/>
</dbReference>
<protein>
    <submittedName>
        <fullName evidence="4">LuxR family transcriptional regulator</fullName>
    </submittedName>
</protein>
<dbReference type="GO" id="GO:0006355">
    <property type="term" value="P:regulation of DNA-templated transcription"/>
    <property type="evidence" value="ECO:0007669"/>
    <property type="project" value="InterPro"/>
</dbReference>
<dbReference type="GO" id="GO:0005737">
    <property type="term" value="C:cytoplasm"/>
    <property type="evidence" value="ECO:0007669"/>
    <property type="project" value="TreeGrafter"/>
</dbReference>
<feature type="compositionally biased region" description="Low complexity" evidence="3">
    <location>
        <begin position="93"/>
        <end position="104"/>
    </location>
</feature>
<evidence type="ECO:0000313" key="4">
    <source>
        <dbReference type="EMBL" id="QAS68949.1"/>
    </source>
</evidence>
<dbReference type="Pfam" id="PF00196">
    <property type="entry name" value="GerE"/>
    <property type="match status" value="1"/>
</dbReference>
<dbReference type="EMBL" id="MK300953">
    <property type="protein sequence ID" value="QAS68949.1"/>
    <property type="molecule type" value="Genomic_DNA"/>
</dbReference>
<dbReference type="PANTHER" id="PTHR16305:SF35">
    <property type="entry name" value="TRANSCRIPTIONAL ACTIVATOR DOMAIN"/>
    <property type="match status" value="1"/>
</dbReference>
<dbReference type="InterPro" id="IPR000792">
    <property type="entry name" value="Tscrpt_reg_LuxR_C"/>
</dbReference>